<keyword evidence="2" id="KW-0255">Endonuclease</keyword>
<protein>
    <submittedName>
        <fullName evidence="2">DDE superfamily endonuclease</fullName>
    </submittedName>
</protein>
<dbReference type="GO" id="GO:0004519">
    <property type="term" value="F:endonuclease activity"/>
    <property type="evidence" value="ECO:0007669"/>
    <property type="project" value="UniProtKB-KW"/>
</dbReference>
<name>A0A450STG1_9GAMM</name>
<evidence type="ECO:0000313" key="4">
    <source>
        <dbReference type="EMBL" id="VFJ75415.1"/>
    </source>
</evidence>
<keyword evidence="2" id="KW-0540">Nuclease</keyword>
<dbReference type="Pfam" id="PF13546">
    <property type="entry name" value="DDE_5"/>
    <property type="match status" value="1"/>
</dbReference>
<sequence length="171" mass="19052">MDDSVTRFQEYRERLYGLLKYRADATFNLLDSLSGRQSACSVVELSLEVPFERRHSSLYDAIDNFAPGASSGERLTKGLERVRILAPMLPTPKRRPFWVIAVDATPAPRAFSRTLADRSIVYSPNPAPGNKPVVVGHSYSVVALLPERGSKSPPWIVPLICIAQRSRNRNA</sequence>
<dbReference type="AlphaFoldDB" id="A0A450STG1"/>
<evidence type="ECO:0000313" key="3">
    <source>
        <dbReference type="EMBL" id="VFJ73870.1"/>
    </source>
</evidence>
<gene>
    <name evidence="2" type="ORF">BECKFM1743A_GA0114220_101888</name>
    <name evidence="3" type="ORF">BECKFM1743A_GA0114220_107441</name>
    <name evidence="4" type="ORF">BECKFM1743A_GA0114220_108331</name>
</gene>
<proteinExistence type="predicted"/>
<keyword evidence="2" id="KW-0378">Hydrolase</keyword>
<evidence type="ECO:0000313" key="2">
    <source>
        <dbReference type="EMBL" id="VFJ57357.1"/>
    </source>
</evidence>
<dbReference type="EMBL" id="CAADEZ010000188">
    <property type="protein sequence ID" value="VFJ57357.1"/>
    <property type="molecule type" value="Genomic_DNA"/>
</dbReference>
<dbReference type="EMBL" id="CAADEZ010000744">
    <property type="protein sequence ID" value="VFJ73870.1"/>
    <property type="molecule type" value="Genomic_DNA"/>
</dbReference>
<feature type="domain" description="Transposase IS701-like DDE" evidence="1">
    <location>
        <begin position="15"/>
        <end position="159"/>
    </location>
</feature>
<evidence type="ECO:0000259" key="1">
    <source>
        <dbReference type="Pfam" id="PF13546"/>
    </source>
</evidence>
<reference evidence="2" key="1">
    <citation type="submission" date="2019-02" db="EMBL/GenBank/DDBJ databases">
        <authorList>
            <person name="Gruber-Vodicka R. H."/>
            <person name="Seah K. B. B."/>
        </authorList>
    </citation>
    <scope>NUCLEOTIDE SEQUENCE</scope>
    <source>
        <strain evidence="2">BECK_BZ163</strain>
    </source>
</reference>
<accession>A0A450STG1</accession>
<organism evidence="2">
    <name type="scientific">Candidatus Kentrum sp. FM</name>
    <dbReference type="NCBI Taxonomy" id="2126340"/>
    <lineage>
        <taxon>Bacteria</taxon>
        <taxon>Pseudomonadati</taxon>
        <taxon>Pseudomonadota</taxon>
        <taxon>Gammaproteobacteria</taxon>
        <taxon>Candidatus Kentrum</taxon>
    </lineage>
</organism>
<dbReference type="EMBL" id="CAADEZ010000833">
    <property type="protein sequence ID" value="VFJ75415.1"/>
    <property type="molecule type" value="Genomic_DNA"/>
</dbReference>
<dbReference type="InterPro" id="IPR038721">
    <property type="entry name" value="IS701-like_DDE_dom"/>
</dbReference>